<protein>
    <submittedName>
        <fullName evidence="2">Uncharacterized protein</fullName>
    </submittedName>
</protein>
<feature type="transmembrane region" description="Helical" evidence="1">
    <location>
        <begin position="105"/>
        <end position="130"/>
    </location>
</feature>
<name>A0ABP9M790_9FLAO</name>
<dbReference type="EMBL" id="BAABHX010000002">
    <property type="protein sequence ID" value="GAA5089945.1"/>
    <property type="molecule type" value="Genomic_DNA"/>
</dbReference>
<feature type="transmembrane region" description="Helical" evidence="1">
    <location>
        <begin position="23"/>
        <end position="43"/>
    </location>
</feature>
<feature type="transmembrane region" description="Helical" evidence="1">
    <location>
        <begin position="64"/>
        <end position="85"/>
    </location>
</feature>
<keyword evidence="1" id="KW-0812">Transmembrane</keyword>
<keyword evidence="1" id="KW-1133">Transmembrane helix</keyword>
<keyword evidence="3" id="KW-1185">Reference proteome</keyword>
<sequence length="632" mass="74581">MQKIYKFNQYLLEKYPTVWNTKIVWMLLASIIIHILFFIIGYVSHADPVSLQKYDVRDDYFRDGMIFIHLIISVLMIVGWLIMMFKNNAFKNFYPSSKKKLFLQFLQYFIIIFVCTTFYFSYMTGFQMFIKNKYPDKQMSENVELINKASAFISQDLENYTLDNKTFPQFYNLYCETDIEKINRNQKYFVYYDRVYQYYSLYSKTVYKKDKYGEYFFPAGENRNNVAYTENKENSVTYYFKKDVVDMSPYIKTTGLTYYNFSGIFYRNDLKKKGYLRSYSSEDNDIGYDEFAKDSQKKQRFEINRITTELLNRKNPAEIEKLMKNFLNISKDFGIRNNLDAKSWVKMVYAPDDFNVRYFIKKYKNPASEEYDPNARPLDENGSYAYTETTAIDSTVATVDSAAAVVDGVIDNNSVQIKDFNPDIKKQLSPEKYFKNNLTDYYYYTDDLNDLLRNVDLVKSTDFFSENIHIYLWIAFFLATIIFSFRITGLKSLLFSVISAGVLFLAIILITVLYSIADGRNGIEFFISYLVFFIGLIILLIPLLMMKKVKKLISSILINLSMNGFVLFILLIFFIISIHQDRACNKANIMANNCKTIIEILEFNLSYIILICGFVFMYLYTSVLQKWKSMPQ</sequence>
<feature type="transmembrane region" description="Helical" evidence="1">
    <location>
        <begin position="468"/>
        <end position="487"/>
    </location>
</feature>
<feature type="transmembrane region" description="Helical" evidence="1">
    <location>
        <begin position="597"/>
        <end position="620"/>
    </location>
</feature>
<comment type="caution">
    <text evidence="2">The sequence shown here is derived from an EMBL/GenBank/DDBJ whole genome shotgun (WGS) entry which is preliminary data.</text>
</comment>
<dbReference type="RefSeq" id="WP_345201919.1">
    <property type="nucleotide sequence ID" value="NZ_BAABHX010000002.1"/>
</dbReference>
<gene>
    <name evidence="2" type="ORF">GCM10023210_15390</name>
</gene>
<feature type="transmembrane region" description="Helical" evidence="1">
    <location>
        <begin position="493"/>
        <end position="514"/>
    </location>
</feature>
<reference evidence="3" key="1">
    <citation type="journal article" date="2019" name="Int. J. Syst. Evol. Microbiol.">
        <title>The Global Catalogue of Microorganisms (GCM) 10K type strain sequencing project: providing services to taxonomists for standard genome sequencing and annotation.</title>
        <authorList>
            <consortium name="The Broad Institute Genomics Platform"/>
            <consortium name="The Broad Institute Genome Sequencing Center for Infectious Disease"/>
            <person name="Wu L."/>
            <person name="Ma J."/>
        </authorList>
    </citation>
    <scope>NUCLEOTIDE SEQUENCE [LARGE SCALE GENOMIC DNA]</scope>
    <source>
        <strain evidence="3">JCM 18019</strain>
    </source>
</reference>
<evidence type="ECO:0000313" key="3">
    <source>
        <dbReference type="Proteomes" id="UP001500353"/>
    </source>
</evidence>
<accession>A0ABP9M790</accession>
<feature type="transmembrane region" description="Helical" evidence="1">
    <location>
        <begin position="526"/>
        <end position="546"/>
    </location>
</feature>
<feature type="transmembrane region" description="Helical" evidence="1">
    <location>
        <begin position="552"/>
        <end position="576"/>
    </location>
</feature>
<keyword evidence="1" id="KW-0472">Membrane</keyword>
<proteinExistence type="predicted"/>
<organism evidence="2 3">
    <name type="scientific">Chryseobacterium ginsengisoli</name>
    <dbReference type="NCBI Taxonomy" id="363853"/>
    <lineage>
        <taxon>Bacteria</taxon>
        <taxon>Pseudomonadati</taxon>
        <taxon>Bacteroidota</taxon>
        <taxon>Flavobacteriia</taxon>
        <taxon>Flavobacteriales</taxon>
        <taxon>Weeksellaceae</taxon>
        <taxon>Chryseobacterium group</taxon>
        <taxon>Chryseobacterium</taxon>
    </lineage>
</organism>
<evidence type="ECO:0000313" key="2">
    <source>
        <dbReference type="EMBL" id="GAA5089945.1"/>
    </source>
</evidence>
<dbReference type="Proteomes" id="UP001500353">
    <property type="component" value="Unassembled WGS sequence"/>
</dbReference>
<evidence type="ECO:0000256" key="1">
    <source>
        <dbReference type="SAM" id="Phobius"/>
    </source>
</evidence>